<evidence type="ECO:0000259" key="2">
    <source>
        <dbReference type="Pfam" id="PF01593"/>
    </source>
</evidence>
<dbReference type="Gene3D" id="3.90.660.10">
    <property type="match status" value="1"/>
</dbReference>
<feature type="signal peptide" evidence="1">
    <location>
        <begin position="1"/>
        <end position="35"/>
    </location>
</feature>
<dbReference type="Pfam" id="PF01593">
    <property type="entry name" value="Amino_oxidase"/>
    <property type="match status" value="1"/>
</dbReference>
<dbReference type="InterPro" id="IPR036188">
    <property type="entry name" value="FAD/NAD-bd_sf"/>
</dbReference>
<protein>
    <submittedName>
        <fullName evidence="3">NAD/FAD-dependent oxidoreductase</fullName>
    </submittedName>
</protein>
<comment type="caution">
    <text evidence="3">The sequence shown here is derived from an EMBL/GenBank/DDBJ whole genome shotgun (WGS) entry which is preliminary data.</text>
</comment>
<proteinExistence type="predicted"/>
<feature type="domain" description="Amine oxidase" evidence="2">
    <location>
        <begin position="121"/>
        <end position="332"/>
    </location>
</feature>
<dbReference type="SUPFAM" id="SSF51905">
    <property type="entry name" value="FAD/NAD(P)-binding domain"/>
    <property type="match status" value="1"/>
</dbReference>
<dbReference type="PRINTS" id="PR00419">
    <property type="entry name" value="ADXRDTASE"/>
</dbReference>
<dbReference type="Proteomes" id="UP000238191">
    <property type="component" value="Unassembled WGS sequence"/>
</dbReference>
<name>A0A2S7D6W0_9XANT</name>
<dbReference type="GO" id="GO:0016491">
    <property type="term" value="F:oxidoreductase activity"/>
    <property type="evidence" value="ECO:0007669"/>
    <property type="project" value="InterPro"/>
</dbReference>
<feature type="chain" id="PRO_5015554084" evidence="1">
    <location>
        <begin position="36"/>
        <end position="343"/>
    </location>
</feature>
<dbReference type="Pfam" id="PF13450">
    <property type="entry name" value="NAD_binding_8"/>
    <property type="match status" value="1"/>
</dbReference>
<dbReference type="AlphaFoldDB" id="A0A2S7D6W0"/>
<dbReference type="OrthoDB" id="5792777at2"/>
<sequence>MPIPATDRLMPRRPRTVAVIGAGLAGLACAHALQAAGMVVTVYERGDAPGGRMRARQGAGWRCDVGAQYFTARDADFAAVVETWRAAGVAARWPARIARWDGTELRVSQTGLTRFVGVPEMAAPVRALATELDVRLHAAVRSLQRSGQGWALSMHAEPAQHVVDTVLLALAAPDAAVLLAGIAPALATIAGAARMQPAWAVVLRFDARIDPGYDALFVNAGPLRWVARDSSKPARQGAETWLLHATADWSQLHLESTADDVIAMLLPELAVLGLPPPQACDAYRWTVASTDPPLQTVCAWDAQLGLGMCGDWLAGGKVEGAWQSGAALAQRVVAGDVALHTDA</sequence>
<keyword evidence="4" id="KW-1185">Reference proteome</keyword>
<evidence type="ECO:0000313" key="4">
    <source>
        <dbReference type="Proteomes" id="UP000238191"/>
    </source>
</evidence>
<keyword evidence="1" id="KW-0732">Signal</keyword>
<dbReference type="EMBL" id="MDEI01000003">
    <property type="protein sequence ID" value="PPU69474.1"/>
    <property type="molecule type" value="Genomic_DNA"/>
</dbReference>
<dbReference type="Gene3D" id="3.50.50.60">
    <property type="entry name" value="FAD/NAD(P)-binding domain"/>
    <property type="match status" value="1"/>
</dbReference>
<organism evidence="3 4">
    <name type="scientific">Xanthomonas pisi</name>
    <dbReference type="NCBI Taxonomy" id="56457"/>
    <lineage>
        <taxon>Bacteria</taxon>
        <taxon>Pseudomonadati</taxon>
        <taxon>Pseudomonadota</taxon>
        <taxon>Gammaproteobacteria</taxon>
        <taxon>Lysobacterales</taxon>
        <taxon>Lysobacteraceae</taxon>
        <taxon>Xanthomonas</taxon>
    </lineage>
</organism>
<dbReference type="InterPro" id="IPR002937">
    <property type="entry name" value="Amino_oxidase"/>
</dbReference>
<dbReference type="PANTHER" id="PTHR16128:SF5">
    <property type="entry name" value="FAD_NAD(P)-BINDING OXIDOREDUCTASE FAMILY PROTEIN"/>
    <property type="match status" value="1"/>
</dbReference>
<dbReference type="PANTHER" id="PTHR16128">
    <property type="entry name" value="FAD/NAD(P)-BINDING OXIDOREDUCTASE FAMILY PROTEIN"/>
    <property type="match status" value="1"/>
</dbReference>
<evidence type="ECO:0000313" key="3">
    <source>
        <dbReference type="EMBL" id="PPU69474.1"/>
    </source>
</evidence>
<gene>
    <name evidence="3" type="ORF">XpiCFBP4643_04925</name>
</gene>
<reference evidence="4" key="1">
    <citation type="submission" date="2016-08" db="EMBL/GenBank/DDBJ databases">
        <authorList>
            <person name="Merda D."/>
            <person name="Briand M."/>
            <person name="Taghouti G."/>
            <person name="Carrere S."/>
            <person name="Gouzy J."/>
            <person name="Portier P."/>
            <person name="Jacques M.-A."/>
            <person name="Fischer-Le Saux M."/>
        </authorList>
    </citation>
    <scope>NUCLEOTIDE SEQUENCE [LARGE SCALE GENOMIC DNA]</scope>
    <source>
        <strain evidence="4">CFBP4643</strain>
    </source>
</reference>
<accession>A0A2S7D6W0</accession>
<evidence type="ECO:0000256" key="1">
    <source>
        <dbReference type="SAM" id="SignalP"/>
    </source>
</evidence>